<dbReference type="EMBL" id="ML977144">
    <property type="protein sequence ID" value="KAF1989530.1"/>
    <property type="molecule type" value="Genomic_DNA"/>
</dbReference>
<dbReference type="PANTHER" id="PTHR43792">
    <property type="entry name" value="GNAT FAMILY, PUTATIVE (AFU_ORTHOLOGUE AFUA_3G00765)-RELATED-RELATED"/>
    <property type="match status" value="1"/>
</dbReference>
<proteinExistence type="predicted"/>
<gene>
    <name evidence="2" type="ORF">K402DRAFT_390498</name>
</gene>
<evidence type="ECO:0000259" key="1">
    <source>
        <dbReference type="Pfam" id="PF13302"/>
    </source>
</evidence>
<accession>A0A6G1H933</accession>
<dbReference type="InterPro" id="IPR000182">
    <property type="entry name" value="GNAT_dom"/>
</dbReference>
<protein>
    <recommendedName>
        <fullName evidence="1">N-acetyltransferase domain-containing protein</fullName>
    </recommendedName>
</protein>
<dbReference type="PANTHER" id="PTHR43792:SF1">
    <property type="entry name" value="N-ACETYLTRANSFERASE DOMAIN-CONTAINING PROTEIN"/>
    <property type="match status" value="1"/>
</dbReference>
<name>A0A6G1H933_9PEZI</name>
<evidence type="ECO:0000313" key="3">
    <source>
        <dbReference type="Proteomes" id="UP000800041"/>
    </source>
</evidence>
<dbReference type="Pfam" id="PF13302">
    <property type="entry name" value="Acetyltransf_3"/>
    <property type="match status" value="1"/>
</dbReference>
<dbReference type="InterPro" id="IPR016181">
    <property type="entry name" value="Acyl_CoA_acyltransferase"/>
</dbReference>
<organism evidence="2 3">
    <name type="scientific">Aulographum hederae CBS 113979</name>
    <dbReference type="NCBI Taxonomy" id="1176131"/>
    <lineage>
        <taxon>Eukaryota</taxon>
        <taxon>Fungi</taxon>
        <taxon>Dikarya</taxon>
        <taxon>Ascomycota</taxon>
        <taxon>Pezizomycotina</taxon>
        <taxon>Dothideomycetes</taxon>
        <taxon>Pleosporomycetidae</taxon>
        <taxon>Aulographales</taxon>
        <taxon>Aulographaceae</taxon>
    </lineage>
</organism>
<dbReference type="OrthoDB" id="4072826at2759"/>
<feature type="domain" description="N-acetyltransferase" evidence="1">
    <location>
        <begin position="49"/>
        <end position="143"/>
    </location>
</feature>
<dbReference type="GO" id="GO:0016747">
    <property type="term" value="F:acyltransferase activity, transferring groups other than amino-acyl groups"/>
    <property type="evidence" value="ECO:0007669"/>
    <property type="project" value="InterPro"/>
</dbReference>
<reference evidence="2" key="1">
    <citation type="journal article" date="2020" name="Stud. Mycol.">
        <title>101 Dothideomycetes genomes: a test case for predicting lifestyles and emergence of pathogens.</title>
        <authorList>
            <person name="Haridas S."/>
            <person name="Albert R."/>
            <person name="Binder M."/>
            <person name="Bloem J."/>
            <person name="Labutti K."/>
            <person name="Salamov A."/>
            <person name="Andreopoulos B."/>
            <person name="Baker S."/>
            <person name="Barry K."/>
            <person name="Bills G."/>
            <person name="Bluhm B."/>
            <person name="Cannon C."/>
            <person name="Castanera R."/>
            <person name="Culley D."/>
            <person name="Daum C."/>
            <person name="Ezra D."/>
            <person name="Gonzalez J."/>
            <person name="Henrissat B."/>
            <person name="Kuo A."/>
            <person name="Liang C."/>
            <person name="Lipzen A."/>
            <person name="Lutzoni F."/>
            <person name="Magnuson J."/>
            <person name="Mondo S."/>
            <person name="Nolan M."/>
            <person name="Ohm R."/>
            <person name="Pangilinan J."/>
            <person name="Park H.-J."/>
            <person name="Ramirez L."/>
            <person name="Alfaro M."/>
            <person name="Sun H."/>
            <person name="Tritt A."/>
            <person name="Yoshinaga Y."/>
            <person name="Zwiers L.-H."/>
            <person name="Turgeon B."/>
            <person name="Goodwin S."/>
            <person name="Spatafora J."/>
            <person name="Crous P."/>
            <person name="Grigoriev I."/>
        </authorList>
    </citation>
    <scope>NUCLEOTIDE SEQUENCE</scope>
    <source>
        <strain evidence="2">CBS 113979</strain>
    </source>
</reference>
<evidence type="ECO:0000313" key="2">
    <source>
        <dbReference type="EMBL" id="KAF1989530.1"/>
    </source>
</evidence>
<dbReference type="Gene3D" id="3.40.630.30">
    <property type="match status" value="1"/>
</dbReference>
<dbReference type="InterPro" id="IPR051531">
    <property type="entry name" value="N-acetyltransferase"/>
</dbReference>
<keyword evidence="3" id="KW-1185">Reference proteome</keyword>
<dbReference type="AlphaFoldDB" id="A0A6G1H933"/>
<sequence length="177" mass="19573">MKPLLSTNEGGDRGYKVAYVVHKFHSTSNPSVETDSKMEYEEDGPADLMGMVTLRSLGPESLALPEHLTLPASAASSTLTIEIAYSFLPDAWGKGYATESSKAVLEASKTARAYWTPFSKLYVRSIVNGRNPASIRVMEKTAMVKRGIYVWTGKPIFIGGEWRGQDDLHIFGMYLME</sequence>
<dbReference type="SUPFAM" id="SSF55729">
    <property type="entry name" value="Acyl-CoA N-acyltransferases (Nat)"/>
    <property type="match status" value="1"/>
</dbReference>
<dbReference type="Proteomes" id="UP000800041">
    <property type="component" value="Unassembled WGS sequence"/>
</dbReference>